<dbReference type="Gene3D" id="1.10.510.10">
    <property type="entry name" value="Transferase(Phosphotransferase) domain 1"/>
    <property type="match status" value="1"/>
</dbReference>
<dbReference type="SUPFAM" id="SSF56112">
    <property type="entry name" value="Protein kinase-like (PK-like)"/>
    <property type="match status" value="1"/>
</dbReference>
<dbReference type="EC" id="2.7.11.1" evidence="1"/>
<dbReference type="GO" id="GO:0005524">
    <property type="term" value="F:ATP binding"/>
    <property type="evidence" value="ECO:0007669"/>
    <property type="project" value="UniProtKB-UniRule"/>
</dbReference>
<organism evidence="12 13">
    <name type="scientific">Cercospora kikuchii</name>
    <dbReference type="NCBI Taxonomy" id="84275"/>
    <lineage>
        <taxon>Eukaryota</taxon>
        <taxon>Fungi</taxon>
        <taxon>Dikarya</taxon>
        <taxon>Ascomycota</taxon>
        <taxon>Pezizomycotina</taxon>
        <taxon>Dothideomycetes</taxon>
        <taxon>Dothideomycetidae</taxon>
        <taxon>Mycosphaerellales</taxon>
        <taxon>Mycosphaerellaceae</taxon>
        <taxon>Cercospora</taxon>
    </lineage>
</organism>
<evidence type="ECO:0000256" key="6">
    <source>
        <dbReference type="ARBA" id="ARBA00022840"/>
    </source>
</evidence>
<keyword evidence="13" id="KW-1185">Reference proteome</keyword>
<keyword evidence="6 9" id="KW-0067">ATP-binding</keyword>
<accession>A0A9P3C5M0</accession>
<protein>
    <recommendedName>
        <fullName evidence="1">non-specific serine/threonine protein kinase</fullName>
        <ecNumber evidence="1">2.7.11.1</ecNumber>
    </recommendedName>
</protein>
<dbReference type="PROSITE" id="PS00107">
    <property type="entry name" value="PROTEIN_KINASE_ATP"/>
    <property type="match status" value="1"/>
</dbReference>
<dbReference type="InterPro" id="IPR017441">
    <property type="entry name" value="Protein_kinase_ATP_BS"/>
</dbReference>
<dbReference type="PROSITE" id="PS00108">
    <property type="entry name" value="PROTEIN_KINASE_ST"/>
    <property type="match status" value="1"/>
</dbReference>
<gene>
    <name evidence="12" type="ORF">CKM354_000009600</name>
</gene>
<evidence type="ECO:0000256" key="4">
    <source>
        <dbReference type="ARBA" id="ARBA00022741"/>
    </source>
</evidence>
<dbReference type="Proteomes" id="UP000825890">
    <property type="component" value="Unassembled WGS sequence"/>
</dbReference>
<keyword evidence="5" id="KW-0418">Kinase</keyword>
<dbReference type="PANTHER" id="PTHR47634:SF9">
    <property type="entry name" value="PROTEIN KINASE DOMAIN-CONTAINING PROTEIN-RELATED"/>
    <property type="match status" value="1"/>
</dbReference>
<comment type="catalytic activity">
    <reaction evidence="7">
        <text>L-threonyl-[protein] + ATP = O-phospho-L-threonyl-[protein] + ADP + H(+)</text>
        <dbReference type="Rhea" id="RHEA:46608"/>
        <dbReference type="Rhea" id="RHEA-COMP:11060"/>
        <dbReference type="Rhea" id="RHEA-COMP:11605"/>
        <dbReference type="ChEBI" id="CHEBI:15378"/>
        <dbReference type="ChEBI" id="CHEBI:30013"/>
        <dbReference type="ChEBI" id="CHEBI:30616"/>
        <dbReference type="ChEBI" id="CHEBI:61977"/>
        <dbReference type="ChEBI" id="CHEBI:456216"/>
        <dbReference type="EC" id="2.7.11.1"/>
    </reaction>
</comment>
<evidence type="ECO:0000313" key="13">
    <source>
        <dbReference type="Proteomes" id="UP000825890"/>
    </source>
</evidence>
<dbReference type="GO" id="GO:0050684">
    <property type="term" value="P:regulation of mRNA processing"/>
    <property type="evidence" value="ECO:0007669"/>
    <property type="project" value="TreeGrafter"/>
</dbReference>
<dbReference type="Pfam" id="PF00069">
    <property type="entry name" value="Pkinase"/>
    <property type="match status" value="2"/>
</dbReference>
<evidence type="ECO:0000256" key="7">
    <source>
        <dbReference type="ARBA" id="ARBA00047899"/>
    </source>
</evidence>
<evidence type="ECO:0000256" key="3">
    <source>
        <dbReference type="ARBA" id="ARBA00022679"/>
    </source>
</evidence>
<feature type="binding site" evidence="9">
    <location>
        <position position="90"/>
    </location>
    <ligand>
        <name>ATP</name>
        <dbReference type="ChEBI" id="CHEBI:30616"/>
    </ligand>
</feature>
<evidence type="ECO:0000256" key="2">
    <source>
        <dbReference type="ARBA" id="ARBA00022527"/>
    </source>
</evidence>
<evidence type="ECO:0000256" key="8">
    <source>
        <dbReference type="ARBA" id="ARBA00048679"/>
    </source>
</evidence>
<feature type="domain" description="Protein kinase" evidence="11">
    <location>
        <begin position="61"/>
        <end position="411"/>
    </location>
</feature>
<dbReference type="AlphaFoldDB" id="A0A9P3C5M0"/>
<comment type="caution">
    <text evidence="12">The sequence shown here is derived from an EMBL/GenBank/DDBJ whole genome shotgun (WGS) entry which is preliminary data.</text>
</comment>
<dbReference type="EMBL" id="BOLY01000001">
    <property type="protein sequence ID" value="GIZ36626.1"/>
    <property type="molecule type" value="Genomic_DNA"/>
</dbReference>
<name>A0A9P3C5M0_9PEZI</name>
<dbReference type="InterPro" id="IPR008271">
    <property type="entry name" value="Ser/Thr_kinase_AS"/>
</dbReference>
<dbReference type="GO" id="GO:0004674">
    <property type="term" value="F:protein serine/threonine kinase activity"/>
    <property type="evidence" value="ECO:0007669"/>
    <property type="project" value="UniProtKB-KW"/>
</dbReference>
<dbReference type="InterPro" id="IPR011009">
    <property type="entry name" value="Kinase-like_dom_sf"/>
</dbReference>
<dbReference type="RefSeq" id="XP_044651113.1">
    <property type="nucleotide sequence ID" value="XM_044795178.1"/>
</dbReference>
<reference evidence="12 13" key="1">
    <citation type="submission" date="2021-01" db="EMBL/GenBank/DDBJ databases">
        <title>Cercospora kikuchii MAFF 305040 whole genome shotgun sequence.</title>
        <authorList>
            <person name="Kashiwa T."/>
            <person name="Suzuki T."/>
        </authorList>
    </citation>
    <scope>NUCLEOTIDE SEQUENCE [LARGE SCALE GENOMIC DNA]</scope>
    <source>
        <strain evidence="12 13">MAFF 305040</strain>
    </source>
</reference>
<dbReference type="PANTHER" id="PTHR47634">
    <property type="entry name" value="PROTEIN KINASE DOMAIN-CONTAINING PROTEIN-RELATED"/>
    <property type="match status" value="1"/>
</dbReference>
<evidence type="ECO:0000313" key="12">
    <source>
        <dbReference type="EMBL" id="GIZ36626.1"/>
    </source>
</evidence>
<dbReference type="GeneID" id="68285671"/>
<evidence type="ECO:0000256" key="10">
    <source>
        <dbReference type="RuleBase" id="RU000304"/>
    </source>
</evidence>
<dbReference type="InterPro" id="IPR000719">
    <property type="entry name" value="Prot_kinase_dom"/>
</dbReference>
<dbReference type="OrthoDB" id="5979581at2759"/>
<evidence type="ECO:0000256" key="1">
    <source>
        <dbReference type="ARBA" id="ARBA00012513"/>
    </source>
</evidence>
<sequence>MSILRRLWSPLFGRPWKPLEFPKNGFLPITLDSTIDEESLPDYVPSHFYPIRIGETFRDRYQIVGKLGFGRTSTVWLARDLTKRKHVAVKVYIRSDLMGSQMATELDVYKRIQNAPWWHPGRSAVRTLLDSFRIETPETQHDCVVHEALWDSVADSTGRNPVNRLPVPMLAFILKRLFHAFDLLHNQCRVAHTDIKESNILIGCDKDVFAQFEREELTEPSPRKELPERNIYLTRPLNLPSDFGGPVLCDFGSAIALDDGIERRENIQPKIYRAPEVILDIPWTYSVDIWNVGCLAWGMLEGETLFSGHDPEAEKYRGRAHLAEMIALLGHPPEAFLARSQLRSEFYSESGQWNAGIPIPESRSMGERESVLAFSEDFEDREAFLRLIDKMLQWEPEKRCTARELAEDEWIVKHT</sequence>
<dbReference type="Gene3D" id="3.30.200.20">
    <property type="entry name" value="Phosphorylase Kinase, domain 1"/>
    <property type="match status" value="1"/>
</dbReference>
<proteinExistence type="inferred from homology"/>
<keyword evidence="3" id="KW-0808">Transferase</keyword>
<dbReference type="PROSITE" id="PS50011">
    <property type="entry name" value="PROTEIN_KINASE_DOM"/>
    <property type="match status" value="1"/>
</dbReference>
<comment type="similarity">
    <text evidence="10">Belongs to the protein kinase superfamily.</text>
</comment>
<dbReference type="GO" id="GO:0000245">
    <property type="term" value="P:spliceosomal complex assembly"/>
    <property type="evidence" value="ECO:0007669"/>
    <property type="project" value="TreeGrafter"/>
</dbReference>
<dbReference type="SMART" id="SM00220">
    <property type="entry name" value="S_TKc"/>
    <property type="match status" value="1"/>
</dbReference>
<evidence type="ECO:0000256" key="9">
    <source>
        <dbReference type="PROSITE-ProRule" id="PRU10141"/>
    </source>
</evidence>
<keyword evidence="4 9" id="KW-0547">Nucleotide-binding</keyword>
<evidence type="ECO:0000259" key="11">
    <source>
        <dbReference type="PROSITE" id="PS50011"/>
    </source>
</evidence>
<evidence type="ECO:0000256" key="5">
    <source>
        <dbReference type="ARBA" id="ARBA00022777"/>
    </source>
</evidence>
<dbReference type="InterPro" id="IPR051334">
    <property type="entry name" value="SRPK"/>
</dbReference>
<comment type="catalytic activity">
    <reaction evidence="8">
        <text>L-seryl-[protein] + ATP = O-phospho-L-seryl-[protein] + ADP + H(+)</text>
        <dbReference type="Rhea" id="RHEA:17989"/>
        <dbReference type="Rhea" id="RHEA-COMP:9863"/>
        <dbReference type="Rhea" id="RHEA-COMP:11604"/>
        <dbReference type="ChEBI" id="CHEBI:15378"/>
        <dbReference type="ChEBI" id="CHEBI:29999"/>
        <dbReference type="ChEBI" id="CHEBI:30616"/>
        <dbReference type="ChEBI" id="CHEBI:83421"/>
        <dbReference type="ChEBI" id="CHEBI:456216"/>
        <dbReference type="EC" id="2.7.11.1"/>
    </reaction>
</comment>
<keyword evidence="2 10" id="KW-0723">Serine/threonine-protein kinase</keyword>